<dbReference type="Pfam" id="PF01478">
    <property type="entry name" value="Peptidase_A24"/>
    <property type="match status" value="1"/>
</dbReference>
<dbReference type="OrthoDB" id="598067at2"/>
<feature type="transmembrane region" description="Helical" evidence="3">
    <location>
        <begin position="14"/>
        <end position="34"/>
    </location>
</feature>
<dbReference type="AlphaFoldDB" id="B4SEK5"/>
<keyword evidence="6" id="KW-1185">Reference proteome</keyword>
<sequence length="292" mass="31589">MNISSPLQILWGQLPWLLAGAGLGLWLVPLARIIPRKVLQSAKVPLNAWQGPGGGLEQPIPAARRIWVPMVNTSMWAYVANSVSHPAFQAVLLWACLASTLLLLALIDWDSTLLPDWVVLPLGVVGLASSYAGFTPHSLFVSALSAAVVLGLLGGLAWLFRRIKGESGIGGGDLKLLAALATWWGIVGVLYIVLWASVVTVLWYVVWRRFKGLGPQAEWPFGPAIVVAALAWGLQTAYLPTQLDADSYHGPKRTALPTLQEQVESECQALQTYSARVIEAAVRIETEGYAIR</sequence>
<dbReference type="KEGG" id="pph:Ppha_0807"/>
<comment type="similarity">
    <text evidence="1 2">Belongs to the peptidase A24 family.</text>
</comment>
<dbReference type="PRINTS" id="PR00864">
    <property type="entry name" value="PREPILNPTASE"/>
</dbReference>
<evidence type="ECO:0000313" key="6">
    <source>
        <dbReference type="Proteomes" id="UP000002724"/>
    </source>
</evidence>
<gene>
    <name evidence="5" type="ordered locus">Ppha_0807</name>
</gene>
<protein>
    <submittedName>
        <fullName evidence="5">Peptidase A24A prepilin type IV</fullName>
    </submittedName>
</protein>
<dbReference type="HOGENOM" id="CLU_083001_0_0_10"/>
<name>B4SEK5_PELPB</name>
<dbReference type="InterPro" id="IPR000045">
    <property type="entry name" value="Prepilin_IV_endopep_pep"/>
</dbReference>
<dbReference type="STRING" id="324925.Ppha_0807"/>
<keyword evidence="3" id="KW-1133">Transmembrane helix</keyword>
<dbReference type="InterPro" id="IPR014032">
    <property type="entry name" value="Peptidase_A24A_bac"/>
</dbReference>
<reference evidence="5 6" key="1">
    <citation type="submission" date="2008-06" db="EMBL/GenBank/DDBJ databases">
        <title>Complete sequence of Pelodictyon phaeoclathratiforme BU-1.</title>
        <authorList>
            <consortium name="US DOE Joint Genome Institute"/>
            <person name="Lucas S."/>
            <person name="Copeland A."/>
            <person name="Lapidus A."/>
            <person name="Glavina del Rio T."/>
            <person name="Dalin E."/>
            <person name="Tice H."/>
            <person name="Bruce D."/>
            <person name="Goodwin L."/>
            <person name="Pitluck S."/>
            <person name="Schmutz J."/>
            <person name="Larimer F."/>
            <person name="Land M."/>
            <person name="Hauser L."/>
            <person name="Kyrpides N."/>
            <person name="Mikhailova N."/>
            <person name="Liu Z."/>
            <person name="Li T."/>
            <person name="Zhao F."/>
            <person name="Overmann J."/>
            <person name="Bryant D.A."/>
            <person name="Richardson P."/>
        </authorList>
    </citation>
    <scope>NUCLEOTIDE SEQUENCE [LARGE SCALE GENOMIC DNA]</scope>
    <source>
        <strain evidence="6">DSM 5477 / BU-1</strain>
    </source>
</reference>
<evidence type="ECO:0000256" key="2">
    <source>
        <dbReference type="RuleBase" id="RU003793"/>
    </source>
</evidence>
<feature type="domain" description="Prepilin type IV endopeptidase peptidase" evidence="4">
    <location>
        <begin position="97"/>
        <end position="203"/>
    </location>
</feature>
<dbReference type="EMBL" id="CP001110">
    <property type="protein sequence ID" value="ACF43097.1"/>
    <property type="molecule type" value="Genomic_DNA"/>
</dbReference>
<keyword evidence="3" id="KW-0812">Transmembrane</keyword>
<dbReference type="PANTHER" id="PTHR30487">
    <property type="entry name" value="TYPE 4 PREPILIN-LIKE PROTEINS LEADER PEPTIDE-PROCESSING ENZYME"/>
    <property type="match status" value="1"/>
</dbReference>
<dbReference type="PANTHER" id="PTHR30487:SF0">
    <property type="entry name" value="PREPILIN LEADER PEPTIDASE_N-METHYLTRANSFERASE-RELATED"/>
    <property type="match status" value="1"/>
</dbReference>
<evidence type="ECO:0000256" key="1">
    <source>
        <dbReference type="ARBA" id="ARBA00005801"/>
    </source>
</evidence>
<dbReference type="Proteomes" id="UP000002724">
    <property type="component" value="Chromosome"/>
</dbReference>
<feature type="transmembrane region" description="Helical" evidence="3">
    <location>
        <begin position="87"/>
        <end position="107"/>
    </location>
</feature>
<keyword evidence="3" id="KW-0472">Membrane</keyword>
<dbReference type="Gene3D" id="1.20.120.1220">
    <property type="match status" value="1"/>
</dbReference>
<organism evidence="5 6">
    <name type="scientific">Pelodictyon phaeoclathratiforme (strain DSM 5477 / BU-1)</name>
    <dbReference type="NCBI Taxonomy" id="324925"/>
    <lineage>
        <taxon>Bacteria</taxon>
        <taxon>Pseudomonadati</taxon>
        <taxon>Chlorobiota</taxon>
        <taxon>Chlorobiia</taxon>
        <taxon>Chlorobiales</taxon>
        <taxon>Chlorobiaceae</taxon>
        <taxon>Chlorobium/Pelodictyon group</taxon>
        <taxon>Pelodictyon</taxon>
    </lineage>
</organism>
<dbReference type="eggNOG" id="COG1989">
    <property type="taxonomic scope" value="Bacteria"/>
</dbReference>
<feature type="transmembrane region" description="Helical" evidence="3">
    <location>
        <begin position="113"/>
        <end position="132"/>
    </location>
</feature>
<feature type="transmembrane region" description="Helical" evidence="3">
    <location>
        <begin position="139"/>
        <end position="160"/>
    </location>
</feature>
<proteinExistence type="inferred from homology"/>
<evidence type="ECO:0000313" key="5">
    <source>
        <dbReference type="EMBL" id="ACF43097.1"/>
    </source>
</evidence>
<dbReference type="InterPro" id="IPR050882">
    <property type="entry name" value="Prepilin_peptidase/N-MTase"/>
</dbReference>
<accession>B4SEK5</accession>
<dbReference type="GO" id="GO:0005886">
    <property type="term" value="C:plasma membrane"/>
    <property type="evidence" value="ECO:0007669"/>
    <property type="project" value="TreeGrafter"/>
</dbReference>
<evidence type="ECO:0000259" key="4">
    <source>
        <dbReference type="Pfam" id="PF01478"/>
    </source>
</evidence>
<dbReference type="GO" id="GO:0006465">
    <property type="term" value="P:signal peptide processing"/>
    <property type="evidence" value="ECO:0007669"/>
    <property type="project" value="TreeGrafter"/>
</dbReference>
<feature type="transmembrane region" description="Helical" evidence="3">
    <location>
        <begin position="180"/>
        <end position="207"/>
    </location>
</feature>
<evidence type="ECO:0000256" key="3">
    <source>
        <dbReference type="SAM" id="Phobius"/>
    </source>
</evidence>
<dbReference type="GO" id="GO:0004190">
    <property type="term" value="F:aspartic-type endopeptidase activity"/>
    <property type="evidence" value="ECO:0007669"/>
    <property type="project" value="InterPro"/>
</dbReference>